<evidence type="ECO:0000256" key="3">
    <source>
        <dbReference type="ARBA" id="ARBA00066372"/>
    </source>
</evidence>
<dbReference type="GO" id="GO:0047693">
    <property type="term" value="F:ATP diphosphatase activity"/>
    <property type="evidence" value="ECO:0007669"/>
    <property type="project" value="UniProtKB-EC"/>
</dbReference>
<dbReference type="FunFam" id="1.10.287.1080:FF:000003">
    <property type="entry name" value="Nucleoside triphosphate pyrophosphohydrolase"/>
    <property type="match status" value="1"/>
</dbReference>
<dbReference type="InterPro" id="IPR004518">
    <property type="entry name" value="MazG-like_dom"/>
</dbReference>
<comment type="catalytic activity">
    <reaction evidence="1">
        <text>ATP + H2O = AMP + diphosphate + H(+)</text>
        <dbReference type="Rhea" id="RHEA:14245"/>
        <dbReference type="ChEBI" id="CHEBI:15377"/>
        <dbReference type="ChEBI" id="CHEBI:15378"/>
        <dbReference type="ChEBI" id="CHEBI:30616"/>
        <dbReference type="ChEBI" id="CHEBI:33019"/>
        <dbReference type="ChEBI" id="CHEBI:456215"/>
        <dbReference type="EC" id="3.6.1.8"/>
    </reaction>
</comment>
<keyword evidence="9" id="KW-1185">Reference proteome</keyword>
<dbReference type="AlphaFoldDB" id="A0A248UEM6"/>
<dbReference type="NCBIfam" id="NF007113">
    <property type="entry name" value="PRK09562.1"/>
    <property type="match status" value="1"/>
</dbReference>
<dbReference type="InterPro" id="IPR048015">
    <property type="entry name" value="NTP-PPase_MazG-like_N"/>
</dbReference>
<dbReference type="FunFam" id="1.10.287.1080:FF:000001">
    <property type="entry name" value="Nucleoside triphosphate pyrophosphohydrolase"/>
    <property type="match status" value="1"/>
</dbReference>
<dbReference type="CDD" id="cd11529">
    <property type="entry name" value="NTP-PPase_MazG_Cterm"/>
    <property type="match status" value="1"/>
</dbReference>
<sequence length="274" mass="30976">MEPSRNINRLLEIMVALRDPETGCPWDVEQTSRSIAPYTLEEVYEVLDAIERDDVDDFREELGDLLLQVVFHSRMAEEQGQFAFGDVVEAITHKMIRRHPHVFGDAEARSAGMAKGSWNRIKAEEKAERAERRAKLGLETIDKTRYLDDIPNAFPALLRALKLQQKAAKVGFDWSEAAPILDKIAEETAELKEAMAAQDKANIAEEYGDLLFAMVNLGRHLEIDAETALIAANDKFKRRFDFIEKSLKESGSSLEAARLDDMEAIWVEAKKNGL</sequence>
<dbReference type="GO" id="GO:0046052">
    <property type="term" value="P:UTP catabolic process"/>
    <property type="evidence" value="ECO:0007669"/>
    <property type="project" value="TreeGrafter"/>
</dbReference>
<feature type="domain" description="NTP pyrophosphohydrolase MazG-like" evidence="5">
    <location>
        <begin position="30"/>
        <end position="103"/>
    </location>
</feature>
<gene>
    <name evidence="7" type="primary">mazG</name>
    <name evidence="6" type="ORF">CES85_1194</name>
    <name evidence="7" type="ORF">F3W84_12615</name>
</gene>
<dbReference type="GO" id="GO:0006950">
    <property type="term" value="P:response to stress"/>
    <property type="evidence" value="ECO:0007669"/>
    <property type="project" value="UniProtKB-ARBA"/>
</dbReference>
<reference evidence="7 9" key="2">
    <citation type="submission" date="2019-09" db="EMBL/GenBank/DDBJ databases">
        <title>Biological control of the noxious weed angled onion (Allium triquetrum) thwarted by endophytic bacteria in Victoria, Australia.</title>
        <authorList>
            <person name="Tehranchian P."/>
            <person name="Adair R.J."/>
            <person name="Van T.H."/>
            <person name="Morrison P.D."/>
            <person name="Williams H."/>
            <person name="Lawrie A.C."/>
        </authorList>
    </citation>
    <scope>NUCLEOTIDE SEQUENCE [LARGE SCALE GENOMIC DNA]</scope>
    <source>
        <strain evidence="7 9">RPTAtOch1</strain>
    </source>
</reference>
<evidence type="ECO:0000256" key="4">
    <source>
        <dbReference type="ARBA" id="ARBA00074799"/>
    </source>
</evidence>
<evidence type="ECO:0000313" key="7">
    <source>
        <dbReference type="EMBL" id="KAA9367924.1"/>
    </source>
</evidence>
<dbReference type="Gene3D" id="1.10.287.1080">
    <property type="entry name" value="MazG-like"/>
    <property type="match status" value="2"/>
</dbReference>
<dbReference type="Pfam" id="PF03819">
    <property type="entry name" value="MazG"/>
    <property type="match status" value="2"/>
</dbReference>
<evidence type="ECO:0000313" key="8">
    <source>
        <dbReference type="Proteomes" id="UP000215256"/>
    </source>
</evidence>
<dbReference type="GO" id="GO:0046047">
    <property type="term" value="P:TTP catabolic process"/>
    <property type="evidence" value="ECO:0007669"/>
    <property type="project" value="TreeGrafter"/>
</dbReference>
<dbReference type="InterPro" id="IPR048011">
    <property type="entry name" value="NTP-PPase_MazG-like_C"/>
</dbReference>
<feature type="domain" description="NTP pyrophosphohydrolase MazG-like" evidence="5">
    <location>
        <begin position="181"/>
        <end position="239"/>
    </location>
</feature>
<comment type="similarity">
    <text evidence="2">Belongs to the nucleoside triphosphate pyrophosphohydrolase family.</text>
</comment>
<dbReference type="EMBL" id="VYXQ01000010">
    <property type="protein sequence ID" value="KAA9367924.1"/>
    <property type="molecule type" value="Genomic_DNA"/>
</dbReference>
<dbReference type="NCBIfam" id="TIGR00444">
    <property type="entry name" value="mazG"/>
    <property type="match status" value="1"/>
</dbReference>
<dbReference type="OrthoDB" id="9808939at2"/>
<dbReference type="Proteomes" id="UP000215256">
    <property type="component" value="Chromosome 1"/>
</dbReference>
<organism evidence="6 8">
    <name type="scientific">Ochrobactrum quorumnocens</name>
    <dbReference type="NCBI Taxonomy" id="271865"/>
    <lineage>
        <taxon>Bacteria</taxon>
        <taxon>Pseudomonadati</taxon>
        <taxon>Pseudomonadota</taxon>
        <taxon>Alphaproteobacteria</taxon>
        <taxon>Hyphomicrobiales</taxon>
        <taxon>Brucellaceae</taxon>
        <taxon>Brucella/Ochrobactrum group</taxon>
        <taxon>Ochrobactrum</taxon>
    </lineage>
</organism>
<dbReference type="InterPro" id="IPR011551">
    <property type="entry name" value="NTP_PyrPHydrolase_MazG"/>
</dbReference>
<dbReference type="KEGG" id="och:CES85_1194"/>
<dbReference type="CDD" id="cd11528">
    <property type="entry name" value="NTP-PPase_MazG_Nterm"/>
    <property type="match status" value="1"/>
</dbReference>
<dbReference type="PANTHER" id="PTHR30522:SF0">
    <property type="entry name" value="NUCLEOSIDE TRIPHOSPHATE PYROPHOSPHOHYDROLASE"/>
    <property type="match status" value="1"/>
</dbReference>
<dbReference type="GO" id="GO:0046076">
    <property type="term" value="P:dTTP catabolic process"/>
    <property type="evidence" value="ECO:0007669"/>
    <property type="project" value="TreeGrafter"/>
</dbReference>
<evidence type="ECO:0000313" key="9">
    <source>
        <dbReference type="Proteomes" id="UP000327108"/>
    </source>
</evidence>
<evidence type="ECO:0000256" key="2">
    <source>
        <dbReference type="ARBA" id="ARBA00061115"/>
    </source>
</evidence>
<evidence type="ECO:0000259" key="5">
    <source>
        <dbReference type="Pfam" id="PF03819"/>
    </source>
</evidence>
<keyword evidence="7" id="KW-0378">Hydrolase</keyword>
<accession>A0A248UEM6</accession>
<dbReference type="EMBL" id="CP022604">
    <property type="protein sequence ID" value="ASV85267.1"/>
    <property type="molecule type" value="Genomic_DNA"/>
</dbReference>
<dbReference type="GO" id="GO:0046061">
    <property type="term" value="P:dATP catabolic process"/>
    <property type="evidence" value="ECO:0007669"/>
    <property type="project" value="TreeGrafter"/>
</dbReference>
<evidence type="ECO:0000256" key="1">
    <source>
        <dbReference type="ARBA" id="ARBA00052141"/>
    </source>
</evidence>
<dbReference type="RefSeq" id="WP_095446677.1">
    <property type="nucleotide sequence ID" value="NZ_CP022604.1"/>
</dbReference>
<protein>
    <recommendedName>
        <fullName evidence="4">Nucleoside triphosphate pyrophosphohydrolase</fullName>
        <ecNumber evidence="3">3.6.1.8</ecNumber>
    </recommendedName>
</protein>
<proteinExistence type="inferred from homology"/>
<evidence type="ECO:0000313" key="6">
    <source>
        <dbReference type="EMBL" id="ASV85267.1"/>
    </source>
</evidence>
<dbReference type="GO" id="GO:0046081">
    <property type="term" value="P:dUTP catabolic process"/>
    <property type="evidence" value="ECO:0007669"/>
    <property type="project" value="TreeGrafter"/>
</dbReference>
<reference evidence="6 8" key="1">
    <citation type="submission" date="2017-07" db="EMBL/GenBank/DDBJ databases">
        <title>Phylogenetic study on the rhizospheric bacterium Ochrobactrum sp. A44.</title>
        <authorList>
            <person name="Krzyzanowska D.M."/>
            <person name="Ossowicki A."/>
            <person name="Rajewska M."/>
            <person name="Maciag T."/>
            <person name="Kaczynski Z."/>
            <person name="Czerwicka M."/>
            <person name="Jafra S."/>
        </authorList>
    </citation>
    <scope>NUCLEOTIDE SEQUENCE [LARGE SCALE GENOMIC DNA]</scope>
    <source>
        <strain evidence="6 8">A44</strain>
    </source>
</reference>
<dbReference type="Proteomes" id="UP000327108">
    <property type="component" value="Unassembled WGS sequence"/>
</dbReference>
<dbReference type="PANTHER" id="PTHR30522">
    <property type="entry name" value="NUCLEOSIDE TRIPHOSPHATE PYROPHOSPHOHYDROLASE"/>
    <property type="match status" value="1"/>
</dbReference>
<dbReference type="SUPFAM" id="SSF101386">
    <property type="entry name" value="all-alpha NTP pyrophosphatases"/>
    <property type="match status" value="2"/>
</dbReference>
<name>A0A248UEM6_9HYPH</name>
<dbReference type="GO" id="GO:0006203">
    <property type="term" value="P:dGTP catabolic process"/>
    <property type="evidence" value="ECO:0007669"/>
    <property type="project" value="TreeGrafter"/>
</dbReference>
<dbReference type="EC" id="3.6.1.8" evidence="3"/>